<dbReference type="Proteomes" id="UP000316598">
    <property type="component" value="Unassembled WGS sequence"/>
</dbReference>
<proteinExistence type="predicted"/>
<organism evidence="1 2">
    <name type="scientific">Rubripirellula amarantea</name>
    <dbReference type="NCBI Taxonomy" id="2527999"/>
    <lineage>
        <taxon>Bacteria</taxon>
        <taxon>Pseudomonadati</taxon>
        <taxon>Planctomycetota</taxon>
        <taxon>Planctomycetia</taxon>
        <taxon>Pirellulales</taxon>
        <taxon>Pirellulaceae</taxon>
        <taxon>Rubripirellula</taxon>
    </lineage>
</organism>
<dbReference type="EMBL" id="SJPI01000002">
    <property type="protein sequence ID" value="TWT50459.1"/>
    <property type="molecule type" value="Genomic_DNA"/>
</dbReference>
<sequence>MFKIGGSRNKLNYNFDSLRHPLYRWRSPNQWPTKHFSRLRTPSRKESLKGLNEYSDNVVRPTIPAKLFALIDCLIRDAQISQRFGIYVVLIQQNVWICPTTSLNELCEYFVDAMRIES</sequence>
<accession>A0A5C5WJZ6</accession>
<reference evidence="1 2" key="1">
    <citation type="submission" date="2019-02" db="EMBL/GenBank/DDBJ databases">
        <title>Deep-cultivation of Planctomycetes and their phenomic and genomic characterization uncovers novel biology.</title>
        <authorList>
            <person name="Wiegand S."/>
            <person name="Jogler M."/>
            <person name="Boedeker C."/>
            <person name="Pinto D."/>
            <person name="Vollmers J."/>
            <person name="Rivas-Marin E."/>
            <person name="Kohn T."/>
            <person name="Peeters S.H."/>
            <person name="Heuer A."/>
            <person name="Rast P."/>
            <person name="Oberbeckmann S."/>
            <person name="Bunk B."/>
            <person name="Jeske O."/>
            <person name="Meyerdierks A."/>
            <person name="Storesund J.E."/>
            <person name="Kallscheuer N."/>
            <person name="Luecker S."/>
            <person name="Lage O.M."/>
            <person name="Pohl T."/>
            <person name="Merkel B.J."/>
            <person name="Hornburger P."/>
            <person name="Mueller R.-W."/>
            <person name="Bruemmer F."/>
            <person name="Labrenz M."/>
            <person name="Spormann A.M."/>
            <person name="Op Den Camp H."/>
            <person name="Overmann J."/>
            <person name="Amann R."/>
            <person name="Jetten M.S.M."/>
            <person name="Mascher T."/>
            <person name="Medema M.H."/>
            <person name="Devos D.P."/>
            <person name="Kaster A.-K."/>
            <person name="Ovreas L."/>
            <person name="Rohde M."/>
            <person name="Galperin M.Y."/>
            <person name="Jogler C."/>
        </authorList>
    </citation>
    <scope>NUCLEOTIDE SEQUENCE [LARGE SCALE GENOMIC DNA]</scope>
    <source>
        <strain evidence="1 2">Pla22</strain>
    </source>
</reference>
<evidence type="ECO:0000313" key="2">
    <source>
        <dbReference type="Proteomes" id="UP000316598"/>
    </source>
</evidence>
<dbReference type="AlphaFoldDB" id="A0A5C5WJZ6"/>
<name>A0A5C5WJZ6_9BACT</name>
<evidence type="ECO:0000313" key="1">
    <source>
        <dbReference type="EMBL" id="TWT50459.1"/>
    </source>
</evidence>
<keyword evidence="2" id="KW-1185">Reference proteome</keyword>
<protein>
    <submittedName>
        <fullName evidence="1">Uncharacterized protein</fullName>
    </submittedName>
</protein>
<comment type="caution">
    <text evidence="1">The sequence shown here is derived from an EMBL/GenBank/DDBJ whole genome shotgun (WGS) entry which is preliminary data.</text>
</comment>
<gene>
    <name evidence="1" type="ORF">Pla22_32020</name>
</gene>